<dbReference type="PANTHER" id="PTHR43343">
    <property type="entry name" value="PEPTIDASE S12"/>
    <property type="match status" value="1"/>
</dbReference>
<dbReference type="KEGG" id="samy:DB32_006954"/>
<dbReference type="GO" id="GO:0004252">
    <property type="term" value="F:serine-type endopeptidase activity"/>
    <property type="evidence" value="ECO:0007669"/>
    <property type="project" value="InterPro"/>
</dbReference>
<dbReference type="InterPro" id="IPR009003">
    <property type="entry name" value="Peptidase_S1_PA"/>
</dbReference>
<dbReference type="InterPro" id="IPR036034">
    <property type="entry name" value="PDZ_sf"/>
</dbReference>
<dbReference type="InterPro" id="IPR001940">
    <property type="entry name" value="Peptidase_S1C"/>
</dbReference>
<dbReference type="Pfam" id="PF13365">
    <property type="entry name" value="Trypsin_2"/>
    <property type="match status" value="1"/>
</dbReference>
<evidence type="ECO:0000256" key="1">
    <source>
        <dbReference type="ARBA" id="ARBA00022670"/>
    </source>
</evidence>
<dbReference type="Proteomes" id="UP000034883">
    <property type="component" value="Chromosome"/>
</dbReference>
<dbReference type="Pfam" id="PF17820">
    <property type="entry name" value="PDZ_6"/>
    <property type="match status" value="1"/>
</dbReference>
<keyword evidence="2" id="KW-0378">Hydrolase</keyword>
<dbReference type="SUPFAM" id="SSF50494">
    <property type="entry name" value="Trypsin-like serine proteases"/>
    <property type="match status" value="1"/>
</dbReference>
<dbReference type="PRINTS" id="PR00834">
    <property type="entry name" value="PROTEASES2C"/>
</dbReference>
<dbReference type="AlphaFoldDB" id="A0A0F6W843"/>
<dbReference type="SUPFAM" id="SSF50156">
    <property type="entry name" value="PDZ domain-like"/>
    <property type="match status" value="1"/>
</dbReference>
<evidence type="ECO:0000313" key="4">
    <source>
        <dbReference type="EMBL" id="AKF09805.1"/>
    </source>
</evidence>
<accession>A0A0F6W843</accession>
<evidence type="ECO:0000313" key="5">
    <source>
        <dbReference type="Proteomes" id="UP000034883"/>
    </source>
</evidence>
<reference evidence="4 5" key="1">
    <citation type="submission" date="2015-03" db="EMBL/GenBank/DDBJ databases">
        <title>Genome assembly of Sandaracinus amylolyticus DSM 53668.</title>
        <authorList>
            <person name="Sharma G."/>
            <person name="Subramanian S."/>
        </authorList>
    </citation>
    <scope>NUCLEOTIDE SEQUENCE [LARGE SCALE GENOMIC DNA]</scope>
    <source>
        <strain evidence="4 5">DSM 53668</strain>
    </source>
</reference>
<dbReference type="Gene3D" id="2.40.10.120">
    <property type="match status" value="1"/>
</dbReference>
<gene>
    <name evidence="4" type="ORF">DB32_006954</name>
</gene>
<evidence type="ECO:0000256" key="2">
    <source>
        <dbReference type="ARBA" id="ARBA00022801"/>
    </source>
</evidence>
<sequence>MLELGDSLAVAVERASASVVQVVSPRRASGTVWSDDLVVTAAHVVRRDDARVRLHDGTERAAQVIGGDPATDVAVLRVDGGGLTPITFADASAVKVGHLALALGRPGRSVRASLRMIGVIGTDVPTRAGARLSRWIESDRALPAGFSGGPLVDVTGAAIGMSTDGLVRGADLALAKEELARVVDEIAAHGQVRRGWLGVAVHPVRLPDVVGAEIQQRSGALIVAVEPKSPADVAGLVLGDVIWAIEGAKVRGPEDVIGALRSRVDQSLRVSIVRAGKLEDRTVTTVARAA</sequence>
<name>A0A0F6W843_9BACT</name>
<keyword evidence="1 4" id="KW-0645">Protease</keyword>
<dbReference type="PANTHER" id="PTHR43343:SF3">
    <property type="entry name" value="PROTEASE DO-LIKE 8, CHLOROPLASTIC"/>
    <property type="match status" value="1"/>
</dbReference>
<dbReference type="Gene3D" id="2.30.42.10">
    <property type="match status" value="1"/>
</dbReference>
<dbReference type="EMBL" id="CP011125">
    <property type="protein sequence ID" value="AKF09805.1"/>
    <property type="molecule type" value="Genomic_DNA"/>
</dbReference>
<dbReference type="InterPro" id="IPR001478">
    <property type="entry name" value="PDZ"/>
</dbReference>
<proteinExistence type="predicted"/>
<dbReference type="InterPro" id="IPR051201">
    <property type="entry name" value="Chloro_Bact_Ser_Proteases"/>
</dbReference>
<feature type="domain" description="PDZ" evidence="3">
    <location>
        <begin position="195"/>
        <end position="276"/>
    </location>
</feature>
<organism evidence="4 5">
    <name type="scientific">Sandaracinus amylolyticus</name>
    <dbReference type="NCBI Taxonomy" id="927083"/>
    <lineage>
        <taxon>Bacteria</taxon>
        <taxon>Pseudomonadati</taxon>
        <taxon>Myxococcota</taxon>
        <taxon>Polyangia</taxon>
        <taxon>Polyangiales</taxon>
        <taxon>Sandaracinaceae</taxon>
        <taxon>Sandaracinus</taxon>
    </lineage>
</organism>
<dbReference type="InterPro" id="IPR041489">
    <property type="entry name" value="PDZ_6"/>
</dbReference>
<dbReference type="STRING" id="927083.DB32_006954"/>
<protein>
    <submittedName>
        <fullName evidence="4">Serine protease</fullName>
    </submittedName>
</protein>
<dbReference type="GO" id="GO:0006508">
    <property type="term" value="P:proteolysis"/>
    <property type="evidence" value="ECO:0007669"/>
    <property type="project" value="UniProtKB-KW"/>
</dbReference>
<dbReference type="SMART" id="SM00228">
    <property type="entry name" value="PDZ"/>
    <property type="match status" value="1"/>
</dbReference>
<keyword evidence="5" id="KW-1185">Reference proteome</keyword>
<evidence type="ECO:0000259" key="3">
    <source>
        <dbReference type="SMART" id="SM00228"/>
    </source>
</evidence>